<keyword evidence="5" id="KW-0175">Coiled coil</keyword>
<evidence type="ECO:0000313" key="8">
    <source>
        <dbReference type="EMBL" id="CAK8696208.1"/>
    </source>
</evidence>
<feature type="coiled-coil region" evidence="5">
    <location>
        <begin position="60"/>
        <end position="108"/>
    </location>
</feature>
<keyword evidence="9" id="KW-1185">Reference proteome</keyword>
<proteinExistence type="inferred from homology"/>
<comment type="caution">
    <text evidence="8">The sequence shown here is derived from an EMBL/GenBank/DDBJ whole genome shotgun (WGS) entry which is preliminary data.</text>
</comment>
<feature type="domain" description="THD" evidence="7">
    <location>
        <begin position="121"/>
        <end position="282"/>
    </location>
</feature>
<protein>
    <recommendedName>
        <fullName evidence="7">THD domain-containing protein</fullName>
    </recommendedName>
</protein>
<keyword evidence="4 6" id="KW-0472">Membrane</keyword>
<reference evidence="8 9" key="1">
    <citation type="submission" date="2024-02" db="EMBL/GenBank/DDBJ databases">
        <authorList>
            <person name="Daric V."/>
            <person name="Darras S."/>
        </authorList>
    </citation>
    <scope>NUCLEOTIDE SEQUENCE [LARGE SCALE GENOMIC DNA]</scope>
</reference>
<evidence type="ECO:0000256" key="3">
    <source>
        <dbReference type="ARBA" id="ARBA00022514"/>
    </source>
</evidence>
<evidence type="ECO:0000256" key="5">
    <source>
        <dbReference type="SAM" id="Coils"/>
    </source>
</evidence>
<organism evidence="8 9">
    <name type="scientific">Clavelina lepadiformis</name>
    <name type="common">Light-bulb sea squirt</name>
    <name type="synonym">Ascidia lepadiformis</name>
    <dbReference type="NCBI Taxonomy" id="159417"/>
    <lineage>
        <taxon>Eukaryota</taxon>
        <taxon>Metazoa</taxon>
        <taxon>Chordata</taxon>
        <taxon>Tunicata</taxon>
        <taxon>Ascidiacea</taxon>
        <taxon>Aplousobranchia</taxon>
        <taxon>Clavelinidae</taxon>
        <taxon>Clavelina</taxon>
    </lineage>
</organism>
<name>A0ABP0GY48_CLALP</name>
<dbReference type="SUPFAM" id="SSF49842">
    <property type="entry name" value="TNF-like"/>
    <property type="match status" value="1"/>
</dbReference>
<gene>
    <name evidence="8" type="ORF">CVLEPA_LOCUS29382</name>
</gene>
<dbReference type="Pfam" id="PF00229">
    <property type="entry name" value="TNF"/>
    <property type="match status" value="1"/>
</dbReference>
<comment type="subcellular location">
    <subcellularLocation>
        <location evidence="1">Membrane</location>
    </subcellularLocation>
</comment>
<evidence type="ECO:0000256" key="4">
    <source>
        <dbReference type="ARBA" id="ARBA00023136"/>
    </source>
</evidence>
<dbReference type="Proteomes" id="UP001642483">
    <property type="component" value="Unassembled WGS sequence"/>
</dbReference>
<dbReference type="InterPro" id="IPR008983">
    <property type="entry name" value="Tumour_necrosis_fac-like_dom"/>
</dbReference>
<keyword evidence="6" id="KW-0812">Transmembrane</keyword>
<evidence type="ECO:0000256" key="6">
    <source>
        <dbReference type="SAM" id="Phobius"/>
    </source>
</evidence>
<comment type="similarity">
    <text evidence="2">Belongs to the tumor necrosis factor family.</text>
</comment>
<keyword evidence="3" id="KW-0202">Cytokine</keyword>
<feature type="transmembrane region" description="Helical" evidence="6">
    <location>
        <begin position="33"/>
        <end position="54"/>
    </location>
</feature>
<dbReference type="EMBL" id="CAWYQH010000152">
    <property type="protein sequence ID" value="CAK8696208.1"/>
    <property type="molecule type" value="Genomic_DNA"/>
</dbReference>
<evidence type="ECO:0000259" key="7">
    <source>
        <dbReference type="PROSITE" id="PS50049"/>
    </source>
</evidence>
<accession>A0ABP0GY48</accession>
<dbReference type="SMART" id="SM00207">
    <property type="entry name" value="TNF"/>
    <property type="match status" value="1"/>
</dbReference>
<evidence type="ECO:0000313" key="9">
    <source>
        <dbReference type="Proteomes" id="UP001642483"/>
    </source>
</evidence>
<dbReference type="PANTHER" id="PTHR11471:SF13">
    <property type="entry name" value="TNF FAMILY PROFILE DOMAIN-CONTAINING PROTEIN"/>
    <property type="match status" value="1"/>
</dbReference>
<evidence type="ECO:0000256" key="2">
    <source>
        <dbReference type="ARBA" id="ARBA00008670"/>
    </source>
</evidence>
<sequence>MVSAIITETKPKGYKIFRTSKDVTYTLYQRQKIWTFVMFLAALIALSWSVLYAFRMTNEMEEMRNKIEQNRKFIDEVIDENNEHESLIENLRQTLNANDSNAEILRNNRVRRSPSDYEVFTGAHVVGCRGSYLDPTRRYEQIPGPGGYFEWRSEDDLAIRPMLIKIEPENYIERLEIRTPGYYFVYSQVTYHGRGENEIGHETVLIRNSQHTILMSSVTMQVLADARNGHANQMRNLDSGYHGGVFYLGRGDKLAVRPANHIVGSQRFRMEGSKSFFGVALLHL</sequence>
<dbReference type="Gene3D" id="2.60.120.40">
    <property type="match status" value="1"/>
</dbReference>
<dbReference type="InterPro" id="IPR006052">
    <property type="entry name" value="TNF_dom"/>
</dbReference>
<keyword evidence="6" id="KW-1133">Transmembrane helix</keyword>
<evidence type="ECO:0000256" key="1">
    <source>
        <dbReference type="ARBA" id="ARBA00004370"/>
    </source>
</evidence>
<dbReference type="PANTHER" id="PTHR11471">
    <property type="entry name" value="TUMOR NECROSIS FACTOR FAMILY MEMBER"/>
    <property type="match status" value="1"/>
</dbReference>
<dbReference type="PROSITE" id="PS50049">
    <property type="entry name" value="THD_2"/>
    <property type="match status" value="1"/>
</dbReference>